<dbReference type="AlphaFoldDB" id="A0AAD7JKI8"/>
<dbReference type="InterPro" id="IPR036864">
    <property type="entry name" value="Zn2-C6_fun-type_DNA-bd_sf"/>
</dbReference>
<dbReference type="Gene3D" id="4.10.240.10">
    <property type="entry name" value="Zn(2)-C6 fungal-type DNA-binding domain"/>
    <property type="match status" value="1"/>
</dbReference>
<accession>A0AAD7JKI8</accession>
<name>A0AAD7JKI8_9AGAR</name>
<feature type="region of interest" description="Disordered" evidence="3">
    <location>
        <begin position="57"/>
        <end position="83"/>
    </location>
</feature>
<dbReference type="GO" id="GO:0003677">
    <property type="term" value="F:DNA binding"/>
    <property type="evidence" value="ECO:0007669"/>
    <property type="project" value="InterPro"/>
</dbReference>
<dbReference type="PANTHER" id="PTHR46910">
    <property type="entry name" value="TRANSCRIPTION FACTOR PDR1"/>
    <property type="match status" value="1"/>
</dbReference>
<dbReference type="PROSITE" id="PS50048">
    <property type="entry name" value="ZN2_CY6_FUNGAL_2"/>
    <property type="match status" value="1"/>
</dbReference>
<feature type="region of interest" description="Disordered" evidence="3">
    <location>
        <begin position="129"/>
        <end position="161"/>
    </location>
</feature>
<dbReference type="EMBL" id="JARKIB010000023">
    <property type="protein sequence ID" value="KAJ7766782.1"/>
    <property type="molecule type" value="Genomic_DNA"/>
</dbReference>
<dbReference type="PROSITE" id="PS00463">
    <property type="entry name" value="ZN2_CY6_FUNGAL_1"/>
    <property type="match status" value="1"/>
</dbReference>
<dbReference type="SMART" id="SM00066">
    <property type="entry name" value="GAL4"/>
    <property type="match status" value="1"/>
</dbReference>
<comment type="caution">
    <text evidence="5">The sequence shown here is derived from an EMBL/GenBank/DDBJ whole genome shotgun (WGS) entry which is preliminary data.</text>
</comment>
<dbReference type="Proteomes" id="UP001215598">
    <property type="component" value="Unassembled WGS sequence"/>
</dbReference>
<gene>
    <name evidence="5" type="ORF">B0H16DRAFT_1791179</name>
</gene>
<keyword evidence="2" id="KW-0539">Nucleus</keyword>
<proteinExistence type="predicted"/>
<organism evidence="5 6">
    <name type="scientific">Mycena metata</name>
    <dbReference type="NCBI Taxonomy" id="1033252"/>
    <lineage>
        <taxon>Eukaryota</taxon>
        <taxon>Fungi</taxon>
        <taxon>Dikarya</taxon>
        <taxon>Basidiomycota</taxon>
        <taxon>Agaricomycotina</taxon>
        <taxon>Agaricomycetes</taxon>
        <taxon>Agaricomycetidae</taxon>
        <taxon>Agaricales</taxon>
        <taxon>Marasmiineae</taxon>
        <taxon>Mycenaceae</taxon>
        <taxon>Mycena</taxon>
    </lineage>
</organism>
<dbReference type="Pfam" id="PF04082">
    <property type="entry name" value="Fungal_trans"/>
    <property type="match status" value="1"/>
</dbReference>
<dbReference type="GO" id="GO:0008270">
    <property type="term" value="F:zinc ion binding"/>
    <property type="evidence" value="ECO:0007669"/>
    <property type="project" value="InterPro"/>
</dbReference>
<dbReference type="InterPro" id="IPR050987">
    <property type="entry name" value="AtrR-like"/>
</dbReference>
<keyword evidence="6" id="KW-1185">Reference proteome</keyword>
<dbReference type="InterPro" id="IPR001138">
    <property type="entry name" value="Zn2Cys6_DnaBD"/>
</dbReference>
<feature type="compositionally biased region" description="Low complexity" evidence="3">
    <location>
        <begin position="134"/>
        <end position="145"/>
    </location>
</feature>
<dbReference type="SUPFAM" id="SSF57701">
    <property type="entry name" value="Zn2/Cys6 DNA-binding domain"/>
    <property type="match status" value="1"/>
</dbReference>
<feature type="domain" description="Zn(2)-C6 fungal-type" evidence="4">
    <location>
        <begin position="19"/>
        <end position="52"/>
    </location>
</feature>
<reference evidence="5" key="1">
    <citation type="submission" date="2023-03" db="EMBL/GenBank/DDBJ databases">
        <title>Massive genome expansion in bonnet fungi (Mycena s.s.) driven by repeated elements and novel gene families across ecological guilds.</title>
        <authorList>
            <consortium name="Lawrence Berkeley National Laboratory"/>
            <person name="Harder C.B."/>
            <person name="Miyauchi S."/>
            <person name="Viragh M."/>
            <person name="Kuo A."/>
            <person name="Thoen E."/>
            <person name="Andreopoulos B."/>
            <person name="Lu D."/>
            <person name="Skrede I."/>
            <person name="Drula E."/>
            <person name="Henrissat B."/>
            <person name="Morin E."/>
            <person name="Kohler A."/>
            <person name="Barry K."/>
            <person name="LaButti K."/>
            <person name="Morin E."/>
            <person name="Salamov A."/>
            <person name="Lipzen A."/>
            <person name="Mereny Z."/>
            <person name="Hegedus B."/>
            <person name="Baldrian P."/>
            <person name="Stursova M."/>
            <person name="Weitz H."/>
            <person name="Taylor A."/>
            <person name="Grigoriev I.V."/>
            <person name="Nagy L.G."/>
            <person name="Martin F."/>
            <person name="Kauserud H."/>
        </authorList>
    </citation>
    <scope>NUCLEOTIDE SEQUENCE</scope>
    <source>
        <strain evidence="5">CBHHK182m</strain>
    </source>
</reference>
<evidence type="ECO:0000313" key="5">
    <source>
        <dbReference type="EMBL" id="KAJ7766782.1"/>
    </source>
</evidence>
<evidence type="ECO:0000256" key="1">
    <source>
        <dbReference type="ARBA" id="ARBA00022723"/>
    </source>
</evidence>
<evidence type="ECO:0000256" key="3">
    <source>
        <dbReference type="SAM" id="MobiDB-lite"/>
    </source>
</evidence>
<dbReference type="CDD" id="cd00067">
    <property type="entry name" value="GAL4"/>
    <property type="match status" value="1"/>
</dbReference>
<dbReference type="CDD" id="cd12148">
    <property type="entry name" value="fungal_TF_MHR"/>
    <property type="match status" value="1"/>
</dbReference>
<feature type="region of interest" description="Disordered" evidence="3">
    <location>
        <begin position="661"/>
        <end position="688"/>
    </location>
</feature>
<feature type="compositionally biased region" description="Polar residues" evidence="3">
    <location>
        <begin position="70"/>
        <end position="83"/>
    </location>
</feature>
<dbReference type="InterPro" id="IPR007219">
    <property type="entry name" value="XnlR_reg_dom"/>
</dbReference>
<evidence type="ECO:0000256" key="2">
    <source>
        <dbReference type="ARBA" id="ARBA00023242"/>
    </source>
</evidence>
<keyword evidence="1" id="KW-0479">Metal-binding</keyword>
<dbReference type="PANTHER" id="PTHR46910:SF38">
    <property type="entry name" value="ZN(2)-C6 FUNGAL-TYPE DOMAIN-CONTAINING PROTEIN"/>
    <property type="match status" value="1"/>
</dbReference>
<protein>
    <recommendedName>
        <fullName evidence="4">Zn(2)-C6 fungal-type domain-containing protein</fullName>
    </recommendedName>
</protein>
<sequence>MASAESQPEGTKKRRLRGSCDICRRQKIRCDSAIKPGGRCSNCVSFNSECTHNLSQLKEEKGPRRKRTNAKNGASENGAAESTAQLVQTAKSVVDGLLNKTYIAPQDHDTLLELLLQVSRYARSLEHELDTYRQSQSPPTDRSTTSPPPDNHDDEEGGVVMDREKIPELLRRITTKDSNHRYFGKNSSLLFVQGVMEMRSASTVVPNSTRPLYWDRLPWEVYPDPIIRQVFPPADLFRDLVEIYFTEINIFMNILHRPSFEKAIAEGLHLRDHKFGAVVLAVCALGGKNSPDERVLLPGADELSAGWEWFRQVRRPFSGPIVEPASLHELQLCCLYILFHLTANVESCWLLNGVGILYAQDIGAYQRDPNAPLTVEGELVKRSVAFLITFDCVASACYGRTTVATAGQTEPPSLLTCDDEYWEVPDPKLAFKQPPGKPSVAAFSSTYFELMKVLTSKGNLAAAAADRNTVAELDLLLNRWVNDIPEHLLWNPFQENEIFFEQSSSLYASLYHGTFAPPPSTLLESLEVQIMIHRLFIRTQNSSTFKSLAICTNAARSCSQIADVKGRRGGILPSSQFIKSVFESAVVLLLNVFGGTRSGLGIDAARELVDVYKCMRFLKQTEHRAQLAGRFYDILCELMTTSNLPLPPVLQTDRPFGTSKIRSVQTPSPAASTPSTGIESQLHTPPQPTGSAGYTFNGASTSASGNADLNRNNNVNSTADTTWHDHFLSSLPTAVEDLSSLPIYGTLDSLETNFLGSVASTNSMPASNENLGYLPGNGNTNYDKGNYDMLSWNNFMAADEALAPWIPYFSTVDEMMQGVAPTPPARQQEVVIVSGLGI</sequence>
<dbReference type="Pfam" id="PF00172">
    <property type="entry name" value="Zn_clus"/>
    <property type="match status" value="1"/>
</dbReference>
<evidence type="ECO:0000259" key="4">
    <source>
        <dbReference type="PROSITE" id="PS50048"/>
    </source>
</evidence>
<evidence type="ECO:0000313" key="6">
    <source>
        <dbReference type="Proteomes" id="UP001215598"/>
    </source>
</evidence>
<dbReference type="GO" id="GO:0006351">
    <property type="term" value="P:DNA-templated transcription"/>
    <property type="evidence" value="ECO:0007669"/>
    <property type="project" value="InterPro"/>
</dbReference>
<dbReference type="GO" id="GO:0000981">
    <property type="term" value="F:DNA-binding transcription factor activity, RNA polymerase II-specific"/>
    <property type="evidence" value="ECO:0007669"/>
    <property type="project" value="InterPro"/>
</dbReference>